<gene>
    <name evidence="2" type="ORF">IMCC3317_41280</name>
</gene>
<evidence type="ECO:0000313" key="3">
    <source>
        <dbReference type="Proteomes" id="UP000464657"/>
    </source>
</evidence>
<keyword evidence="1" id="KW-0732">Signal</keyword>
<dbReference type="EMBL" id="CP019288">
    <property type="protein sequence ID" value="QHI38734.1"/>
    <property type="molecule type" value="Genomic_DNA"/>
</dbReference>
<sequence>MKLKILLLFVCISFSGLAQKKTSNSLQSIYVIDATTMKEFIKSKDAKMHKVTSKTKIEDVLTILRKSPNDFVLVTYKGETIYGITSYYNSKTHKKLQRLCERLCRGALPDCESILAIYMAKKCECVCMSDLFGNDLDSIIDREDLL</sequence>
<feature type="chain" id="PRO_5029654173" evidence="1">
    <location>
        <begin position="21"/>
        <end position="146"/>
    </location>
</feature>
<dbReference type="OrthoDB" id="9905050at2"/>
<evidence type="ECO:0000256" key="1">
    <source>
        <dbReference type="SAM" id="SignalP"/>
    </source>
</evidence>
<accession>A0A7L4ZSL1</accession>
<name>A0A7L4ZSL1_9FLAO</name>
<proteinExistence type="predicted"/>
<evidence type="ECO:0000313" key="2">
    <source>
        <dbReference type="EMBL" id="QHI38734.1"/>
    </source>
</evidence>
<dbReference type="Proteomes" id="UP000464657">
    <property type="component" value="Chromosome"/>
</dbReference>
<dbReference type="AlphaFoldDB" id="A0A7L4ZSL1"/>
<feature type="signal peptide" evidence="1">
    <location>
        <begin position="1"/>
        <end position="20"/>
    </location>
</feature>
<dbReference type="RefSeq" id="WP_160131270.1">
    <property type="nucleotide sequence ID" value="NZ_CP019288.1"/>
</dbReference>
<organism evidence="2 3">
    <name type="scientific">Kordia antarctica</name>
    <dbReference type="NCBI Taxonomy" id="1218801"/>
    <lineage>
        <taxon>Bacteria</taxon>
        <taxon>Pseudomonadati</taxon>
        <taxon>Bacteroidota</taxon>
        <taxon>Flavobacteriia</taxon>
        <taxon>Flavobacteriales</taxon>
        <taxon>Flavobacteriaceae</taxon>
        <taxon>Kordia</taxon>
    </lineage>
</organism>
<keyword evidence="3" id="KW-1185">Reference proteome</keyword>
<dbReference type="KEGG" id="kan:IMCC3317_41280"/>
<protein>
    <submittedName>
        <fullName evidence="2">Uncharacterized protein</fullName>
    </submittedName>
</protein>
<reference evidence="2 3" key="1">
    <citation type="journal article" date="2013" name="Int. J. Syst. Evol. Microbiol.">
        <title>Kordia antarctica sp. nov., isolated from Antarctic seawater.</title>
        <authorList>
            <person name="Baek K."/>
            <person name="Choi A."/>
            <person name="Kang I."/>
            <person name="Lee K."/>
            <person name="Cho J.C."/>
        </authorList>
    </citation>
    <scope>NUCLEOTIDE SEQUENCE [LARGE SCALE GENOMIC DNA]</scope>
    <source>
        <strain evidence="2 3">IMCC3317</strain>
    </source>
</reference>